<dbReference type="PROSITE" id="PS50262">
    <property type="entry name" value="G_PROTEIN_RECEP_F1_2"/>
    <property type="match status" value="1"/>
</dbReference>
<evidence type="ECO:0000256" key="1">
    <source>
        <dbReference type="ARBA" id="ARBA00004370"/>
    </source>
</evidence>
<comment type="similarity">
    <text evidence="2">Belongs to the G-protein coupled receptor 1 family.</text>
</comment>
<dbReference type="Gene3D" id="3.90.70.10">
    <property type="entry name" value="Cysteine proteinases"/>
    <property type="match status" value="1"/>
</dbReference>
<gene>
    <name evidence="9" type="primary">cprA</name>
    <name evidence="9" type="ORF">GZH46_02594</name>
</gene>
<proteinExistence type="inferred from homology"/>
<dbReference type="SMART" id="SM00645">
    <property type="entry name" value="Pept_C1"/>
    <property type="match status" value="1"/>
</dbReference>
<dbReference type="InterPro" id="IPR025660">
    <property type="entry name" value="Pept_his_AS"/>
</dbReference>
<dbReference type="CDD" id="cd02248">
    <property type="entry name" value="Peptidase_C1A"/>
    <property type="match status" value="1"/>
</dbReference>
<keyword evidence="3 7" id="KW-0812">Transmembrane</keyword>
<evidence type="ECO:0000259" key="8">
    <source>
        <dbReference type="PROSITE" id="PS50262"/>
    </source>
</evidence>
<dbReference type="SMART" id="SM00848">
    <property type="entry name" value="Inhibitor_I29"/>
    <property type="match status" value="1"/>
</dbReference>
<keyword evidence="4 7" id="KW-1133">Transmembrane helix</keyword>
<feature type="transmembrane region" description="Helical" evidence="7">
    <location>
        <begin position="733"/>
        <end position="755"/>
    </location>
</feature>
<keyword evidence="10" id="KW-1185">Reference proteome</keyword>
<dbReference type="Gene3D" id="1.20.1070.10">
    <property type="entry name" value="Rhodopsin 7-helix transmembrane proteins"/>
    <property type="match status" value="2"/>
</dbReference>
<dbReference type="CDD" id="cd14978">
    <property type="entry name" value="7tmA_FMRFamide_R-like"/>
    <property type="match status" value="1"/>
</dbReference>
<protein>
    <submittedName>
        <fullName evidence="9">Cysteine proteinase 1</fullName>
    </submittedName>
</protein>
<evidence type="ECO:0000313" key="9">
    <source>
        <dbReference type="EMBL" id="KAG9508900.1"/>
    </source>
</evidence>
<dbReference type="InterPro" id="IPR017452">
    <property type="entry name" value="GPCR_Rhodpsn_7TM"/>
</dbReference>
<evidence type="ECO:0000256" key="2">
    <source>
        <dbReference type="ARBA" id="ARBA00010663"/>
    </source>
</evidence>
<dbReference type="SUPFAM" id="SSF54001">
    <property type="entry name" value="Cysteine proteinases"/>
    <property type="match status" value="1"/>
</dbReference>
<keyword evidence="5 7" id="KW-0472">Membrane</keyword>
<feature type="compositionally biased region" description="Polar residues" evidence="6">
    <location>
        <begin position="491"/>
        <end position="514"/>
    </location>
</feature>
<feature type="transmembrane region" description="Helical" evidence="7">
    <location>
        <begin position="49"/>
        <end position="68"/>
    </location>
</feature>
<dbReference type="PANTHER" id="PTHR46273:SF4">
    <property type="entry name" value="AT19640P"/>
    <property type="match status" value="1"/>
</dbReference>
<feature type="transmembrane region" description="Helical" evidence="7">
    <location>
        <begin position="132"/>
        <end position="157"/>
    </location>
</feature>
<dbReference type="Proteomes" id="UP000825002">
    <property type="component" value="Unassembled WGS sequence"/>
</dbReference>
<dbReference type="Pfam" id="PF10324">
    <property type="entry name" value="7TM_GPCR_Srw"/>
    <property type="match status" value="2"/>
</dbReference>
<evidence type="ECO:0000256" key="7">
    <source>
        <dbReference type="SAM" id="Phobius"/>
    </source>
</evidence>
<evidence type="ECO:0000256" key="3">
    <source>
        <dbReference type="ARBA" id="ARBA00022692"/>
    </source>
</evidence>
<dbReference type="Pfam" id="PF08246">
    <property type="entry name" value="Inhibitor_I29"/>
    <property type="match status" value="1"/>
</dbReference>
<organism evidence="9 10">
    <name type="scientific">Fragariocoptes setiger</name>
    <dbReference type="NCBI Taxonomy" id="1670756"/>
    <lineage>
        <taxon>Eukaryota</taxon>
        <taxon>Metazoa</taxon>
        <taxon>Ecdysozoa</taxon>
        <taxon>Arthropoda</taxon>
        <taxon>Chelicerata</taxon>
        <taxon>Arachnida</taxon>
        <taxon>Acari</taxon>
        <taxon>Acariformes</taxon>
        <taxon>Trombidiformes</taxon>
        <taxon>Prostigmata</taxon>
        <taxon>Eupodina</taxon>
        <taxon>Eriophyoidea</taxon>
        <taxon>Phytoptidae</taxon>
        <taxon>Fragariocoptes</taxon>
    </lineage>
</organism>
<dbReference type="InterPro" id="IPR039417">
    <property type="entry name" value="Peptidase_C1A_papain-like"/>
</dbReference>
<feature type="transmembrane region" description="Helical" evidence="7">
    <location>
        <begin position="640"/>
        <end position="666"/>
    </location>
</feature>
<dbReference type="PROSITE" id="PS00639">
    <property type="entry name" value="THIOL_PROTEASE_HIS"/>
    <property type="match status" value="1"/>
</dbReference>
<accession>A0ABQ7S665</accession>
<feature type="region of interest" description="Disordered" evidence="6">
    <location>
        <begin position="489"/>
        <end position="517"/>
    </location>
</feature>
<evidence type="ECO:0000256" key="4">
    <source>
        <dbReference type="ARBA" id="ARBA00022989"/>
    </source>
</evidence>
<dbReference type="Pfam" id="PF00112">
    <property type="entry name" value="Peptidase_C1"/>
    <property type="match status" value="1"/>
</dbReference>
<evidence type="ECO:0000313" key="10">
    <source>
        <dbReference type="Proteomes" id="UP000825002"/>
    </source>
</evidence>
<feature type="transmembrane region" description="Helical" evidence="7">
    <location>
        <begin position="80"/>
        <end position="100"/>
    </location>
</feature>
<sequence>MAIADLVVNVSYIPYLLHELQELASEKYTYPWALFTLAHAHTTVTAHTISIWLVCVLSTWRFLVVCRTKYSTRAWPVKTAIYAIVGVCIGVPIFCVPNYLSFAIKLENNNGTIEYKVGFSRFAEESEFIQLFHFWIFSIVTKLFPCVLLTYFTTALIKELLRAKKRRLRLTTYGGASIVLSNQVPNVGEHQLHTTTASSVHRLAVANHSSSSNGNNANANANANANKPFIEQTRYRSGSSNPVLETTTCLLRSNGEVSHTIALARASTGNIQQPTHESMLIASKDPHQLDRDQDRRVRAACKSLMTTTDDTTTQQKCQQQQQQQQQISELNLHKACNRKRANKNVILPTQQQQQQLDMTNDNHSTIQQQQQYLNGCSNNDCRMSSFDEEAKDYDMLVCCDANTNETSAIPKSTLLPLPPTSTAAEAAAATTKDDTTTNKCCVSSNDENKQQPVYTSHNSVTGFQLITASEPLTNNSTSHIDLSSIGEHASHASNGATNDATSDATSSNTHSFTSDTHRAPTIDCCGTKEARAPVHNSGNNNNNNLCSFKLDHCHARSIACVAIKGNNNNNKNGQMEGSITMQAPSVEHHRDSQVMTMSMSRTFGGSGGGGGGPGTGVANSRAASVAVNRMTAQNETTTRLLIAVMIVFLICEFPAGLLAAGCAIFGPEFFENVYQPIGHLTDLLALINSSVNFILYCIMSTQFRATFLNVVFRCPQPKSAMQGPIAHLITMSSSVIQVLALVVVCFSVCLSTASFTNNTTSSAIEQHRVLASVVLGSGGGKEDQAAIDSFKQFVQKYARNYANQRASAEYRQRFEQFKQNLALINRLNEKHAKPVFGINEFADRTHDEMFKSKLGYKRRDSNASAIVRDYSVPFGSVLNELEHLYGKSLEELSAEAPVEFDWRQYPGVVTSIKDQGDCGACVYFAVVANLESLHALHRDHYNLDLSEQYLIKCQRLYNDWCAGAEPQAVLNEVVRMGGVVSEQDFRDFANQQHVPVTKCPGIIGDLHGFDQYTVLPPFNDDLMKVWLWKHGPFIASLSAVSGGMQFQLHDRVIFQGPCDPSKVDHEVLVVGYGVDTSDPDHDGVPYWIIKNSWGSNVGDSGFQYIERGTNALCIEEEPITGLLAKMRFLDFE</sequence>
<comment type="caution">
    <text evidence="9">The sequence shown here is derived from an EMBL/GenBank/DDBJ whole genome shotgun (WGS) entry which is preliminary data.</text>
</comment>
<evidence type="ECO:0000256" key="6">
    <source>
        <dbReference type="SAM" id="MobiDB-lite"/>
    </source>
</evidence>
<reference evidence="9 10" key="1">
    <citation type="submission" date="2020-10" db="EMBL/GenBank/DDBJ databases">
        <authorList>
            <person name="Klimov P.B."/>
            <person name="Dyachkov S.M."/>
            <person name="Chetverikov P.E."/>
        </authorList>
    </citation>
    <scope>NUCLEOTIDE SEQUENCE [LARGE SCALE GENOMIC DNA]</scope>
    <source>
        <strain evidence="9">BMOC 18-1129-001#AD2665</strain>
        <tissue evidence="9">Entire mites</tissue>
    </source>
</reference>
<dbReference type="InterPro" id="IPR000276">
    <property type="entry name" value="GPCR_Rhodpsn"/>
</dbReference>
<feature type="domain" description="G-protein coupled receptors family 1 profile" evidence="8">
    <location>
        <begin position="1"/>
        <end position="696"/>
    </location>
</feature>
<dbReference type="PANTHER" id="PTHR46273">
    <property type="entry name" value="MYOSUPPRESSIN RECEPTOR 1, ISOFORM B-RELATED"/>
    <property type="match status" value="1"/>
</dbReference>
<dbReference type="InterPro" id="IPR038765">
    <property type="entry name" value="Papain-like_cys_pep_sf"/>
</dbReference>
<dbReference type="InterPro" id="IPR013201">
    <property type="entry name" value="Prot_inhib_I29"/>
</dbReference>
<evidence type="ECO:0000256" key="5">
    <source>
        <dbReference type="ARBA" id="ARBA00023136"/>
    </source>
</evidence>
<dbReference type="InterPro" id="IPR000668">
    <property type="entry name" value="Peptidase_C1A_C"/>
</dbReference>
<dbReference type="InterPro" id="IPR019427">
    <property type="entry name" value="7TM_GPCR_serpentine_rcpt_Srw"/>
</dbReference>
<dbReference type="EMBL" id="JAIFTH010000838">
    <property type="protein sequence ID" value="KAG9508900.1"/>
    <property type="molecule type" value="Genomic_DNA"/>
</dbReference>
<dbReference type="InterPro" id="IPR053219">
    <property type="entry name" value="GPCR_Dmsr-1"/>
</dbReference>
<name>A0ABQ7S665_9ACAR</name>
<dbReference type="SUPFAM" id="SSF81321">
    <property type="entry name" value="Family A G protein-coupled receptor-like"/>
    <property type="match status" value="1"/>
</dbReference>
<comment type="subcellular location">
    <subcellularLocation>
        <location evidence="1">Membrane</location>
    </subcellularLocation>
</comment>
<dbReference type="PRINTS" id="PR00237">
    <property type="entry name" value="GPCRRHODOPSN"/>
</dbReference>